<dbReference type="EC" id="1.4.3.16" evidence="4"/>
<feature type="region of interest" description="Disordered" evidence="10">
    <location>
        <begin position="477"/>
        <end position="498"/>
    </location>
</feature>
<dbReference type="GO" id="GO:0016740">
    <property type="term" value="F:transferase activity"/>
    <property type="evidence" value="ECO:0007669"/>
    <property type="project" value="UniProtKB-KW"/>
</dbReference>
<dbReference type="InterPro" id="IPR005288">
    <property type="entry name" value="NadB"/>
</dbReference>
<sequence>MTTQAERRRFDGIVVVGAGLAGLSAALSAGPCPVLLVSPAPLGQGCASAWAQGGVAAAVGEDDSPALHADDTLAAGAGLCDPEAVRDLAASAPQVIERLLALGAPFDRDATGRLLQSLEAAHSRPRVARIGGDGAGLKLTEVVMRAVLAAAHVTVLESATLRGLMTGPNGEVRGVVLSRGQRVTEIAARAVILATGGLGGLYAVTTNPPQLQGHGLAVAARAGAKVADAEFVQFHPTALDVGADPAPLLTEALRGEGARLIGRDGSAVMEGVHPLGDLAPRDVVAAAVHTHAHMHGQVFLDARVIGSEFPSRFPGVFEACRRFGLDPRDEPLPVAPAAHYHMGGVHADLHGRTSLANLFAAGECARTGVHGANRLASNALLEAALAGHRAGLLASAASEVPGRIATRGYGLDLPPQALAQLRQGMSRHAGVVRDEAGLNELLGLIARLESGHPDSLSLTAARILAAAALARRESRGAHLRSDGPVAPVHSPLQPKAAA</sequence>
<dbReference type="NCBIfam" id="NF005701">
    <property type="entry name" value="PRK07512.1"/>
    <property type="match status" value="1"/>
</dbReference>
<dbReference type="PANTHER" id="PTHR42716:SF2">
    <property type="entry name" value="L-ASPARTATE OXIDASE, CHLOROPLASTIC"/>
    <property type="match status" value="1"/>
</dbReference>
<dbReference type="PANTHER" id="PTHR42716">
    <property type="entry name" value="L-ASPARTATE OXIDASE"/>
    <property type="match status" value="1"/>
</dbReference>
<dbReference type="RefSeq" id="WP_302110874.1">
    <property type="nucleotide sequence ID" value="NZ_JAUKTR010000006.1"/>
</dbReference>
<evidence type="ECO:0000256" key="3">
    <source>
        <dbReference type="ARBA" id="ARBA00008562"/>
    </source>
</evidence>
<dbReference type="PRINTS" id="PR00368">
    <property type="entry name" value="FADPNR"/>
</dbReference>
<dbReference type="Pfam" id="PF00890">
    <property type="entry name" value="FAD_binding_2"/>
    <property type="match status" value="1"/>
</dbReference>
<dbReference type="InterPro" id="IPR027477">
    <property type="entry name" value="Succ_DH/fumarate_Rdtase_cat_sf"/>
</dbReference>
<evidence type="ECO:0000313" key="13">
    <source>
        <dbReference type="EMBL" id="MDO1560443.1"/>
    </source>
</evidence>
<dbReference type="SUPFAM" id="SSF46977">
    <property type="entry name" value="Succinate dehydrogenase/fumarate reductase flavoprotein C-terminal domain"/>
    <property type="match status" value="1"/>
</dbReference>
<keyword evidence="6" id="KW-0662">Pyridine nucleotide biosynthesis</keyword>
<dbReference type="Proteomes" id="UP001169063">
    <property type="component" value="Unassembled WGS sequence"/>
</dbReference>
<evidence type="ECO:0000256" key="2">
    <source>
        <dbReference type="ARBA" id="ARBA00004950"/>
    </source>
</evidence>
<dbReference type="EMBL" id="JAUKTR010000006">
    <property type="protein sequence ID" value="MDO1560443.1"/>
    <property type="molecule type" value="Genomic_DNA"/>
</dbReference>
<keyword evidence="7" id="KW-0274">FAD</keyword>
<gene>
    <name evidence="13" type="ORF">Q0812_13495</name>
</gene>
<evidence type="ECO:0000256" key="9">
    <source>
        <dbReference type="ARBA" id="ARBA00048305"/>
    </source>
</evidence>
<organism evidence="13 14">
    <name type="scientific">Peiella sedimenti</name>
    <dbReference type="NCBI Taxonomy" id="3061083"/>
    <lineage>
        <taxon>Bacteria</taxon>
        <taxon>Pseudomonadati</taxon>
        <taxon>Pseudomonadota</taxon>
        <taxon>Alphaproteobacteria</taxon>
        <taxon>Caulobacterales</taxon>
        <taxon>Caulobacteraceae</taxon>
        <taxon>Peiella</taxon>
    </lineage>
</organism>
<name>A0ABT8SPH5_9CAUL</name>
<dbReference type="Gene3D" id="3.50.50.60">
    <property type="entry name" value="FAD/NAD(P)-binding domain"/>
    <property type="match status" value="1"/>
</dbReference>
<dbReference type="GO" id="GO:0008734">
    <property type="term" value="F:L-aspartate oxidase activity"/>
    <property type="evidence" value="ECO:0007669"/>
    <property type="project" value="UniProtKB-EC"/>
</dbReference>
<evidence type="ECO:0000256" key="4">
    <source>
        <dbReference type="ARBA" id="ARBA00012173"/>
    </source>
</evidence>
<comment type="catalytic activity">
    <reaction evidence="9">
        <text>L-aspartate + O2 = iminosuccinate + H2O2</text>
        <dbReference type="Rhea" id="RHEA:25876"/>
        <dbReference type="ChEBI" id="CHEBI:15379"/>
        <dbReference type="ChEBI" id="CHEBI:16240"/>
        <dbReference type="ChEBI" id="CHEBI:29991"/>
        <dbReference type="ChEBI" id="CHEBI:77875"/>
        <dbReference type="EC" id="1.4.3.16"/>
    </reaction>
    <physiologicalReaction direction="left-to-right" evidence="9">
        <dbReference type="Rhea" id="RHEA:25877"/>
    </physiologicalReaction>
</comment>
<comment type="pathway">
    <text evidence="2">Cofactor biosynthesis; NAD(+) biosynthesis; iminoaspartate from L-aspartate (oxidase route): step 1/1.</text>
</comment>
<evidence type="ECO:0000256" key="5">
    <source>
        <dbReference type="ARBA" id="ARBA00022630"/>
    </source>
</evidence>
<evidence type="ECO:0000256" key="8">
    <source>
        <dbReference type="ARBA" id="ARBA00023002"/>
    </source>
</evidence>
<dbReference type="Gene3D" id="1.20.58.100">
    <property type="entry name" value="Fumarate reductase/succinate dehydrogenase flavoprotein-like, C-terminal domain"/>
    <property type="match status" value="1"/>
</dbReference>
<dbReference type="InterPro" id="IPR037099">
    <property type="entry name" value="Fum_R/Succ_DH_flav-like_C_sf"/>
</dbReference>
<dbReference type="SUPFAM" id="SSF51905">
    <property type="entry name" value="FAD/NAD(P)-binding domain"/>
    <property type="match status" value="1"/>
</dbReference>
<dbReference type="Pfam" id="PF02910">
    <property type="entry name" value="Succ_DH_flav_C"/>
    <property type="match status" value="1"/>
</dbReference>
<dbReference type="InterPro" id="IPR015939">
    <property type="entry name" value="Fum_Rdtase/Succ_DH_flav-like_C"/>
</dbReference>
<comment type="similarity">
    <text evidence="3">Belongs to the FAD-dependent oxidoreductase 2 family. NadB subfamily.</text>
</comment>
<reference evidence="13" key="1">
    <citation type="submission" date="2023-07" db="EMBL/GenBank/DDBJ databases">
        <title>Brevundimonas soil sp. nov., isolated from the soil of chemical plant.</title>
        <authorList>
            <person name="Wu N."/>
        </authorList>
    </citation>
    <scope>NUCLEOTIDE SEQUENCE</scope>
    <source>
        <strain evidence="13">XZ-24</strain>
    </source>
</reference>
<evidence type="ECO:0000313" key="14">
    <source>
        <dbReference type="Proteomes" id="UP001169063"/>
    </source>
</evidence>
<feature type="domain" description="Fumarate reductase/succinate dehydrogenase flavoprotein-like C-terminal" evidence="12">
    <location>
        <begin position="458"/>
        <end position="484"/>
    </location>
</feature>
<protein>
    <recommendedName>
        <fullName evidence="4">L-aspartate oxidase</fullName>
        <ecNumber evidence="4">1.4.3.16</ecNumber>
    </recommendedName>
</protein>
<keyword evidence="13" id="KW-0808">Transferase</keyword>
<evidence type="ECO:0000256" key="10">
    <source>
        <dbReference type="SAM" id="MobiDB-lite"/>
    </source>
</evidence>
<dbReference type="InterPro" id="IPR003953">
    <property type="entry name" value="FAD-dep_OxRdtase_2_FAD-bd"/>
</dbReference>
<feature type="domain" description="FAD-dependent oxidoreductase 2 FAD-binding" evidence="11">
    <location>
        <begin position="13"/>
        <end position="380"/>
    </location>
</feature>
<evidence type="ECO:0000256" key="1">
    <source>
        <dbReference type="ARBA" id="ARBA00001974"/>
    </source>
</evidence>
<keyword evidence="5" id="KW-0285">Flavoprotein</keyword>
<evidence type="ECO:0000259" key="11">
    <source>
        <dbReference type="Pfam" id="PF00890"/>
    </source>
</evidence>
<keyword evidence="14" id="KW-1185">Reference proteome</keyword>
<accession>A0ABT8SPH5</accession>
<dbReference type="SUPFAM" id="SSF56425">
    <property type="entry name" value="Succinate dehydrogenase/fumarate reductase flavoprotein, catalytic domain"/>
    <property type="match status" value="1"/>
</dbReference>
<evidence type="ECO:0000256" key="6">
    <source>
        <dbReference type="ARBA" id="ARBA00022642"/>
    </source>
</evidence>
<dbReference type="InterPro" id="IPR036188">
    <property type="entry name" value="FAD/NAD-bd_sf"/>
</dbReference>
<keyword evidence="8 13" id="KW-0560">Oxidoreductase</keyword>
<evidence type="ECO:0000256" key="7">
    <source>
        <dbReference type="ARBA" id="ARBA00022827"/>
    </source>
</evidence>
<dbReference type="Gene3D" id="3.90.700.10">
    <property type="entry name" value="Succinate dehydrogenase/fumarate reductase flavoprotein, catalytic domain"/>
    <property type="match status" value="1"/>
</dbReference>
<evidence type="ECO:0000259" key="12">
    <source>
        <dbReference type="Pfam" id="PF02910"/>
    </source>
</evidence>
<proteinExistence type="inferred from homology"/>
<comment type="cofactor">
    <cofactor evidence="1">
        <name>FAD</name>
        <dbReference type="ChEBI" id="CHEBI:57692"/>
    </cofactor>
</comment>
<comment type="caution">
    <text evidence="13">The sequence shown here is derived from an EMBL/GenBank/DDBJ whole genome shotgun (WGS) entry which is preliminary data.</text>
</comment>